<dbReference type="EMBL" id="CAXKWB010030122">
    <property type="protein sequence ID" value="CAL4137178.1"/>
    <property type="molecule type" value="Genomic_DNA"/>
</dbReference>
<name>A0AAV2RV30_MEGNR</name>
<evidence type="ECO:0000256" key="2">
    <source>
        <dbReference type="ARBA" id="ARBA00023180"/>
    </source>
</evidence>
<evidence type="ECO:0000313" key="5">
    <source>
        <dbReference type="Proteomes" id="UP001497623"/>
    </source>
</evidence>
<dbReference type="Proteomes" id="UP001497623">
    <property type="component" value="Unassembled WGS sequence"/>
</dbReference>
<reference evidence="4 5" key="1">
    <citation type="submission" date="2024-05" db="EMBL/GenBank/DDBJ databases">
        <authorList>
            <person name="Wallberg A."/>
        </authorList>
    </citation>
    <scope>NUCLEOTIDE SEQUENCE [LARGE SCALE GENOMIC DNA]</scope>
</reference>
<evidence type="ECO:0000313" key="4">
    <source>
        <dbReference type="EMBL" id="CAL4137178.1"/>
    </source>
</evidence>
<comment type="similarity">
    <text evidence="1">Belongs to the type-B carboxylesterase/lipase family.</text>
</comment>
<dbReference type="InterPro" id="IPR002018">
    <property type="entry name" value="CarbesteraseB"/>
</dbReference>
<protein>
    <recommendedName>
        <fullName evidence="3">Carboxylesterase type B domain-containing protein</fullName>
    </recommendedName>
</protein>
<feature type="non-terminal residue" evidence="4">
    <location>
        <position position="1"/>
    </location>
</feature>
<dbReference type="InterPro" id="IPR029058">
    <property type="entry name" value="AB_hydrolase_fold"/>
</dbReference>
<feature type="non-terminal residue" evidence="4">
    <location>
        <position position="213"/>
    </location>
</feature>
<dbReference type="AlphaFoldDB" id="A0AAV2RV30"/>
<keyword evidence="2" id="KW-0325">Glycoprotein</keyword>
<dbReference type="Pfam" id="PF00135">
    <property type="entry name" value="COesterase"/>
    <property type="match status" value="1"/>
</dbReference>
<feature type="domain" description="Carboxylesterase type B" evidence="3">
    <location>
        <begin position="4"/>
        <end position="210"/>
    </location>
</feature>
<comment type="caution">
    <text evidence="4">The sequence shown here is derived from an EMBL/GenBank/DDBJ whole genome shotgun (WGS) entry which is preliminary data.</text>
</comment>
<gene>
    <name evidence="4" type="ORF">MNOR_LOCUS27940</name>
</gene>
<evidence type="ECO:0000256" key="1">
    <source>
        <dbReference type="ARBA" id="ARBA00005964"/>
    </source>
</evidence>
<organism evidence="4 5">
    <name type="scientific">Meganyctiphanes norvegica</name>
    <name type="common">Northern krill</name>
    <name type="synonym">Thysanopoda norvegica</name>
    <dbReference type="NCBI Taxonomy" id="48144"/>
    <lineage>
        <taxon>Eukaryota</taxon>
        <taxon>Metazoa</taxon>
        <taxon>Ecdysozoa</taxon>
        <taxon>Arthropoda</taxon>
        <taxon>Crustacea</taxon>
        <taxon>Multicrustacea</taxon>
        <taxon>Malacostraca</taxon>
        <taxon>Eumalacostraca</taxon>
        <taxon>Eucarida</taxon>
        <taxon>Euphausiacea</taxon>
        <taxon>Euphausiidae</taxon>
        <taxon>Meganyctiphanes</taxon>
    </lineage>
</organism>
<dbReference type="PANTHER" id="PTHR43903">
    <property type="entry name" value="NEUROLIGIN"/>
    <property type="match status" value="1"/>
</dbReference>
<keyword evidence="5" id="KW-1185">Reference proteome</keyword>
<proteinExistence type="inferred from homology"/>
<dbReference type="Gene3D" id="3.40.50.1820">
    <property type="entry name" value="alpha/beta hydrolase"/>
    <property type="match status" value="1"/>
</dbReference>
<sequence length="213" mass="23250">LSTRAYPVVVFVHGESYEWGSASLYDGSVLAALGRVIVVTINYRLGILGFFNPNVDPVGRAYVANYGLMDQLAALHWVQENVVRFGGDPGHVTVMGHGTGAACLNFLIFSPAAAGAGLFKRAILMSGSALSAWATVQQPVYYAVQAARQLKCDVPEDLYHHWQNMINCLRDRTVSEIIAVDLEMPAFLSAIGPSVDGVTIRQDWRQHLKKMGK</sequence>
<evidence type="ECO:0000259" key="3">
    <source>
        <dbReference type="Pfam" id="PF00135"/>
    </source>
</evidence>
<dbReference type="InterPro" id="IPR051093">
    <property type="entry name" value="Neuroligin/BSAL"/>
</dbReference>
<accession>A0AAV2RV30</accession>
<dbReference type="SUPFAM" id="SSF53474">
    <property type="entry name" value="alpha/beta-Hydrolases"/>
    <property type="match status" value="1"/>
</dbReference>